<comment type="similarity">
    <text evidence="1 10">Belongs to the RNA polymerase subunit omega family.</text>
</comment>
<gene>
    <name evidence="10 11" type="primary">rpoZ</name>
    <name evidence="11" type="ORF">LCY76_10145</name>
</gene>
<dbReference type="GO" id="GO:0003677">
    <property type="term" value="F:DNA binding"/>
    <property type="evidence" value="ECO:0007669"/>
    <property type="project" value="UniProtKB-UniRule"/>
</dbReference>
<keyword evidence="12" id="KW-1185">Reference proteome</keyword>
<evidence type="ECO:0000256" key="2">
    <source>
        <dbReference type="ARBA" id="ARBA00012418"/>
    </source>
</evidence>
<evidence type="ECO:0000256" key="7">
    <source>
        <dbReference type="ARBA" id="ARBA00023163"/>
    </source>
</evidence>
<comment type="subunit">
    <text evidence="10">The RNAP catalytic core consists of 2 alpha, 1 beta, 1 beta' and 1 omega subunit. When a sigma factor is associated with the core the holoenzyme is formed, which can initiate transcription.</text>
</comment>
<dbReference type="RefSeq" id="WP_248252538.1">
    <property type="nucleotide sequence ID" value="NZ_JAIWJX010000002.1"/>
</dbReference>
<dbReference type="Proteomes" id="UP001139011">
    <property type="component" value="Unassembled WGS sequence"/>
</dbReference>
<organism evidence="11 12">
    <name type="scientific">Fictibacillus marinisediminis</name>
    <dbReference type="NCBI Taxonomy" id="2878389"/>
    <lineage>
        <taxon>Bacteria</taxon>
        <taxon>Bacillati</taxon>
        <taxon>Bacillota</taxon>
        <taxon>Bacilli</taxon>
        <taxon>Bacillales</taxon>
        <taxon>Fictibacillaceae</taxon>
        <taxon>Fictibacillus</taxon>
    </lineage>
</organism>
<proteinExistence type="inferred from homology"/>
<dbReference type="EC" id="2.7.7.6" evidence="2 10"/>
<dbReference type="InterPro" id="IPR006110">
    <property type="entry name" value="Pol_omega/Rpo6/RPB6"/>
</dbReference>
<protein>
    <recommendedName>
        <fullName evidence="3 10">DNA-directed RNA polymerase subunit omega</fullName>
        <shortName evidence="10">RNAP omega subunit</shortName>
        <ecNumber evidence="2 10">2.7.7.6</ecNumber>
    </recommendedName>
    <alternativeName>
        <fullName evidence="10">RNA polymerase omega subunit</fullName>
    </alternativeName>
    <alternativeName>
        <fullName evidence="8 10">Transcriptase subunit omega</fullName>
    </alternativeName>
</protein>
<dbReference type="SUPFAM" id="SSF63562">
    <property type="entry name" value="RPB6/omega subunit-like"/>
    <property type="match status" value="1"/>
</dbReference>
<keyword evidence="6 10" id="KW-0548">Nucleotidyltransferase</keyword>
<dbReference type="InterPro" id="IPR036161">
    <property type="entry name" value="RPB6/omega-like_sf"/>
</dbReference>
<sequence>MLYPSIDALMDKIDSKYSLVTLSSKRAREIQRSNNGIVEKPVSHKFVGKALEEIYAGYLTPKKSDTE</sequence>
<dbReference type="GO" id="GO:0000428">
    <property type="term" value="C:DNA-directed RNA polymerase complex"/>
    <property type="evidence" value="ECO:0007669"/>
    <property type="project" value="UniProtKB-KW"/>
</dbReference>
<name>A0A9X1XBT3_9BACL</name>
<evidence type="ECO:0000256" key="10">
    <source>
        <dbReference type="HAMAP-Rule" id="MF_00366"/>
    </source>
</evidence>
<accession>A0A9X1XBT3</accession>
<dbReference type="Gene3D" id="3.90.940.10">
    <property type="match status" value="1"/>
</dbReference>
<dbReference type="HAMAP" id="MF_00366">
    <property type="entry name" value="RNApol_bact_RpoZ"/>
    <property type="match status" value="1"/>
</dbReference>
<dbReference type="GO" id="GO:0006351">
    <property type="term" value="P:DNA-templated transcription"/>
    <property type="evidence" value="ECO:0007669"/>
    <property type="project" value="UniProtKB-UniRule"/>
</dbReference>
<comment type="function">
    <text evidence="10">Promotes RNA polymerase assembly. Latches the N- and C-terminal regions of the beta' subunit thereby facilitating its interaction with the beta and alpha subunits.</text>
</comment>
<keyword evidence="4 10" id="KW-0240">DNA-directed RNA polymerase</keyword>
<dbReference type="EMBL" id="JAIWJX010000002">
    <property type="protein sequence ID" value="MCK6256955.1"/>
    <property type="molecule type" value="Genomic_DNA"/>
</dbReference>
<evidence type="ECO:0000256" key="5">
    <source>
        <dbReference type="ARBA" id="ARBA00022679"/>
    </source>
</evidence>
<evidence type="ECO:0000256" key="6">
    <source>
        <dbReference type="ARBA" id="ARBA00022695"/>
    </source>
</evidence>
<dbReference type="SMART" id="SM01409">
    <property type="entry name" value="RNA_pol_Rpb6"/>
    <property type="match status" value="1"/>
</dbReference>
<evidence type="ECO:0000256" key="8">
    <source>
        <dbReference type="ARBA" id="ARBA00029924"/>
    </source>
</evidence>
<comment type="catalytic activity">
    <reaction evidence="9 10">
        <text>RNA(n) + a ribonucleoside 5'-triphosphate = RNA(n+1) + diphosphate</text>
        <dbReference type="Rhea" id="RHEA:21248"/>
        <dbReference type="Rhea" id="RHEA-COMP:14527"/>
        <dbReference type="Rhea" id="RHEA-COMP:17342"/>
        <dbReference type="ChEBI" id="CHEBI:33019"/>
        <dbReference type="ChEBI" id="CHEBI:61557"/>
        <dbReference type="ChEBI" id="CHEBI:140395"/>
        <dbReference type="EC" id="2.7.7.6"/>
    </reaction>
</comment>
<reference evidence="11" key="1">
    <citation type="submission" date="2021-09" db="EMBL/GenBank/DDBJ databases">
        <title>Genome analysis of Fictibacillus sp. KIGAM418 isolated from marine sediment.</title>
        <authorList>
            <person name="Seo M.-J."/>
            <person name="Cho E.-S."/>
            <person name="Hwang C.Y."/>
        </authorList>
    </citation>
    <scope>NUCLEOTIDE SEQUENCE</scope>
    <source>
        <strain evidence="11">KIGAM418</strain>
    </source>
</reference>
<keyword evidence="7 10" id="KW-0804">Transcription</keyword>
<evidence type="ECO:0000313" key="11">
    <source>
        <dbReference type="EMBL" id="MCK6256955.1"/>
    </source>
</evidence>
<comment type="caution">
    <text evidence="11">The sequence shown here is derived from an EMBL/GenBank/DDBJ whole genome shotgun (WGS) entry which is preliminary data.</text>
</comment>
<evidence type="ECO:0000256" key="1">
    <source>
        <dbReference type="ARBA" id="ARBA00006711"/>
    </source>
</evidence>
<evidence type="ECO:0000256" key="4">
    <source>
        <dbReference type="ARBA" id="ARBA00022478"/>
    </source>
</evidence>
<evidence type="ECO:0000256" key="9">
    <source>
        <dbReference type="ARBA" id="ARBA00048552"/>
    </source>
</evidence>
<dbReference type="NCBIfam" id="TIGR00690">
    <property type="entry name" value="rpoZ"/>
    <property type="match status" value="1"/>
</dbReference>
<dbReference type="Pfam" id="PF01192">
    <property type="entry name" value="RNA_pol_Rpb6"/>
    <property type="match status" value="1"/>
</dbReference>
<evidence type="ECO:0000313" key="12">
    <source>
        <dbReference type="Proteomes" id="UP001139011"/>
    </source>
</evidence>
<dbReference type="PANTHER" id="PTHR34476">
    <property type="entry name" value="DNA-DIRECTED RNA POLYMERASE SUBUNIT OMEGA"/>
    <property type="match status" value="1"/>
</dbReference>
<evidence type="ECO:0000256" key="3">
    <source>
        <dbReference type="ARBA" id="ARBA00013725"/>
    </source>
</evidence>
<dbReference type="PANTHER" id="PTHR34476:SF1">
    <property type="entry name" value="DNA-DIRECTED RNA POLYMERASE SUBUNIT OMEGA"/>
    <property type="match status" value="1"/>
</dbReference>
<keyword evidence="5 10" id="KW-0808">Transferase</keyword>
<dbReference type="InterPro" id="IPR003716">
    <property type="entry name" value="DNA-dir_RNA_pol_omega"/>
</dbReference>
<dbReference type="AlphaFoldDB" id="A0A9X1XBT3"/>
<dbReference type="GO" id="GO:0003899">
    <property type="term" value="F:DNA-directed RNA polymerase activity"/>
    <property type="evidence" value="ECO:0007669"/>
    <property type="project" value="UniProtKB-UniRule"/>
</dbReference>